<proteinExistence type="predicted"/>
<dbReference type="PANTHER" id="PTHR34482:SF36">
    <property type="entry name" value="RETROTRANSPOSON GAG DOMAIN-CONTAINING PROTEIN"/>
    <property type="match status" value="1"/>
</dbReference>
<accession>A0ABM2YNG4</accession>
<evidence type="ECO:0000313" key="3">
    <source>
        <dbReference type="Proteomes" id="UP000818029"/>
    </source>
</evidence>
<sequence length="190" mass="21602">MPNNEAREAPVSPVTETRSHDRAARDNALSQALLQILEMVAEPNTSTVGSGSVAKRLRSNRVEIFRGIAGVALNIAEYWIEATERIMDNLDCTSEQKLKVKEGTQADRLTWKFFKTAFEGKYVGASYVDARRREYLNLTQGDKSVAEYESEFLRLNRYARGMVATEYERCVQFEDGLRDSLKILIALQRE</sequence>
<feature type="domain" description="Retrotransposon gag" evidence="2">
    <location>
        <begin position="107"/>
        <end position="179"/>
    </location>
</feature>
<reference evidence="3" key="1">
    <citation type="journal article" date="2020" name="Nat. Genet.">
        <title>Genomic diversifications of five Gossypium allopolyploid species and their impact on cotton improvement.</title>
        <authorList>
            <person name="Chen Z.J."/>
            <person name="Sreedasyam A."/>
            <person name="Ando A."/>
            <person name="Song Q."/>
            <person name="De Santiago L.M."/>
            <person name="Hulse-Kemp A.M."/>
            <person name="Ding M."/>
            <person name="Ye W."/>
            <person name="Kirkbride R.C."/>
            <person name="Jenkins J."/>
            <person name="Plott C."/>
            <person name="Lovell J."/>
            <person name="Lin Y.M."/>
            <person name="Vaughn R."/>
            <person name="Liu B."/>
            <person name="Simpson S."/>
            <person name="Scheffler B.E."/>
            <person name="Wen L."/>
            <person name="Saski C.A."/>
            <person name="Grover C.E."/>
            <person name="Hu G."/>
            <person name="Conover J.L."/>
            <person name="Carlson J.W."/>
            <person name="Shu S."/>
            <person name="Boston L.B."/>
            <person name="Williams M."/>
            <person name="Peterson D.G."/>
            <person name="McGee K."/>
            <person name="Jones D.C."/>
            <person name="Wendel J.F."/>
            <person name="Stelly D.M."/>
            <person name="Grimwood J."/>
            <person name="Schmutz J."/>
        </authorList>
    </citation>
    <scope>NUCLEOTIDE SEQUENCE [LARGE SCALE GENOMIC DNA]</scope>
    <source>
        <strain evidence="3">cv. TM-1</strain>
    </source>
</reference>
<feature type="region of interest" description="Disordered" evidence="1">
    <location>
        <begin position="1"/>
        <end position="23"/>
    </location>
</feature>
<evidence type="ECO:0000259" key="2">
    <source>
        <dbReference type="Pfam" id="PF03732"/>
    </source>
</evidence>
<dbReference type="InterPro" id="IPR005162">
    <property type="entry name" value="Retrotrans_gag_dom"/>
</dbReference>
<protein>
    <recommendedName>
        <fullName evidence="2">Retrotransposon gag domain-containing protein</fullName>
    </recommendedName>
</protein>
<keyword evidence="3" id="KW-1185">Reference proteome</keyword>
<evidence type="ECO:0000256" key="1">
    <source>
        <dbReference type="SAM" id="MobiDB-lite"/>
    </source>
</evidence>
<evidence type="ECO:0000313" key="4">
    <source>
        <dbReference type="RefSeq" id="XP_040932076.1"/>
    </source>
</evidence>
<dbReference type="Proteomes" id="UP000818029">
    <property type="component" value="Chromosome A09"/>
</dbReference>
<reference evidence="4" key="2">
    <citation type="submission" date="2025-08" db="UniProtKB">
        <authorList>
            <consortium name="RefSeq"/>
        </authorList>
    </citation>
    <scope>IDENTIFICATION</scope>
</reference>
<organism evidence="3 4">
    <name type="scientific">Gossypium hirsutum</name>
    <name type="common">Upland cotton</name>
    <name type="synonym">Gossypium mexicanum</name>
    <dbReference type="NCBI Taxonomy" id="3635"/>
    <lineage>
        <taxon>Eukaryota</taxon>
        <taxon>Viridiplantae</taxon>
        <taxon>Streptophyta</taxon>
        <taxon>Embryophyta</taxon>
        <taxon>Tracheophyta</taxon>
        <taxon>Spermatophyta</taxon>
        <taxon>Magnoliopsida</taxon>
        <taxon>eudicotyledons</taxon>
        <taxon>Gunneridae</taxon>
        <taxon>Pentapetalae</taxon>
        <taxon>rosids</taxon>
        <taxon>malvids</taxon>
        <taxon>Malvales</taxon>
        <taxon>Malvaceae</taxon>
        <taxon>Malvoideae</taxon>
        <taxon>Gossypium</taxon>
    </lineage>
</organism>
<dbReference type="Pfam" id="PF03732">
    <property type="entry name" value="Retrotrans_gag"/>
    <property type="match status" value="1"/>
</dbReference>
<gene>
    <name evidence="4" type="primary">LOC121205992</name>
</gene>
<dbReference type="PANTHER" id="PTHR34482">
    <property type="entry name" value="DNA DAMAGE-INDUCIBLE PROTEIN 1-LIKE"/>
    <property type="match status" value="1"/>
</dbReference>
<name>A0ABM2YNG4_GOSHI</name>
<dbReference type="GeneID" id="121205992"/>
<dbReference type="RefSeq" id="XP_040932076.1">
    <property type="nucleotide sequence ID" value="XM_041076142.1"/>
</dbReference>